<sequence length="339" mass="37432">MPCALPAFRMARRHHEGEGGGGGARRRIHLVVLLLICVTCGAVYLVCSPVLRNPFEKELSSSSSEKKKKTMVVGSLDDKESCCHGAEGTELWGEAVNWGPHLILNSSYQCCTACKANSKCNSWVFCGDRDKCAAKYGECWLKVQEDLLAPQVQDTGPHVAWTSGLIYREGTGVIELETEHGVVHIQLMPDCAPRSVAYIIELLRLRHCSDCVLYRAEGRGEFWDAQGNHVSKTAFGPPYAVLQGILAAQGVPLKDIPMEARLQVKRGMVGWVEGGPDFFISLANHKEWYPRYTIFGSVLEKNMTLIEELASLSTVPSIWSGVKVGVLKKRISFNLRKPS</sequence>
<dbReference type="PANTHER" id="PTHR46873:SF1">
    <property type="entry name" value="EXPRESSED PROTEIN"/>
    <property type="match status" value="1"/>
</dbReference>
<name>A0ABP1ACT6_9BRYO</name>
<keyword evidence="1" id="KW-0472">Membrane</keyword>
<dbReference type="InterPro" id="IPR002130">
    <property type="entry name" value="Cyclophilin-type_PPIase_dom"/>
</dbReference>
<dbReference type="SUPFAM" id="SSF50891">
    <property type="entry name" value="Cyclophilin-like"/>
    <property type="match status" value="1"/>
</dbReference>
<feature type="domain" description="PPIase cyclophilin-type" evidence="2">
    <location>
        <begin position="174"/>
        <end position="314"/>
    </location>
</feature>
<feature type="domain" description="Apple" evidence="3">
    <location>
        <begin position="89"/>
        <end position="142"/>
    </location>
</feature>
<keyword evidence="5" id="KW-1185">Reference proteome</keyword>
<keyword evidence="1" id="KW-0812">Transmembrane</keyword>
<dbReference type="EMBL" id="OZ023712">
    <property type="protein sequence ID" value="CAK9860295.1"/>
    <property type="molecule type" value="Genomic_DNA"/>
</dbReference>
<dbReference type="InterPro" id="IPR029000">
    <property type="entry name" value="Cyclophilin-like_dom_sf"/>
</dbReference>
<organism evidence="4 5">
    <name type="scientific">Sphagnum jensenii</name>
    <dbReference type="NCBI Taxonomy" id="128206"/>
    <lineage>
        <taxon>Eukaryota</taxon>
        <taxon>Viridiplantae</taxon>
        <taxon>Streptophyta</taxon>
        <taxon>Embryophyta</taxon>
        <taxon>Bryophyta</taxon>
        <taxon>Sphagnophytina</taxon>
        <taxon>Sphagnopsida</taxon>
        <taxon>Sphagnales</taxon>
        <taxon>Sphagnaceae</taxon>
        <taxon>Sphagnum</taxon>
    </lineage>
</organism>
<dbReference type="Proteomes" id="UP001497522">
    <property type="component" value="Chromosome 11"/>
</dbReference>
<dbReference type="Gene3D" id="2.40.100.10">
    <property type="entry name" value="Cyclophilin-like"/>
    <property type="match status" value="1"/>
</dbReference>
<protein>
    <recommendedName>
        <fullName evidence="6">Peptidylprolyl isomerase</fullName>
    </recommendedName>
</protein>
<evidence type="ECO:0000313" key="4">
    <source>
        <dbReference type="EMBL" id="CAK9860295.1"/>
    </source>
</evidence>
<dbReference type="Gene3D" id="3.50.4.10">
    <property type="entry name" value="Hepatocyte Growth Factor"/>
    <property type="match status" value="1"/>
</dbReference>
<evidence type="ECO:0000313" key="5">
    <source>
        <dbReference type="Proteomes" id="UP001497522"/>
    </source>
</evidence>
<evidence type="ECO:0000256" key="1">
    <source>
        <dbReference type="SAM" id="Phobius"/>
    </source>
</evidence>
<reference evidence="4" key="1">
    <citation type="submission" date="2024-03" db="EMBL/GenBank/DDBJ databases">
        <authorList>
            <consortium name="ELIXIR-Norway"/>
            <consortium name="Elixir Norway"/>
        </authorList>
    </citation>
    <scope>NUCLEOTIDE SEQUENCE</scope>
</reference>
<dbReference type="PANTHER" id="PTHR46873">
    <property type="entry name" value="EXPRESSED PROTEIN"/>
    <property type="match status" value="1"/>
</dbReference>
<gene>
    <name evidence="4" type="ORF">CSSPJE1EN2_LOCUS3290</name>
</gene>
<keyword evidence="1" id="KW-1133">Transmembrane helix</keyword>
<dbReference type="Pfam" id="PF00160">
    <property type="entry name" value="Pro_isomerase"/>
    <property type="match status" value="1"/>
</dbReference>
<dbReference type="Pfam" id="PF14295">
    <property type="entry name" value="PAN_4"/>
    <property type="match status" value="1"/>
</dbReference>
<dbReference type="InterPro" id="IPR003609">
    <property type="entry name" value="Pan_app"/>
</dbReference>
<accession>A0ABP1ACT6</accession>
<feature type="transmembrane region" description="Helical" evidence="1">
    <location>
        <begin position="30"/>
        <end position="51"/>
    </location>
</feature>
<proteinExistence type="predicted"/>
<evidence type="ECO:0000259" key="3">
    <source>
        <dbReference type="Pfam" id="PF14295"/>
    </source>
</evidence>
<evidence type="ECO:0008006" key="6">
    <source>
        <dbReference type="Google" id="ProtNLM"/>
    </source>
</evidence>
<evidence type="ECO:0000259" key="2">
    <source>
        <dbReference type="Pfam" id="PF00160"/>
    </source>
</evidence>